<gene>
    <name evidence="1" type="ORF">GMARGA_LOCUS46281</name>
</gene>
<evidence type="ECO:0000313" key="2">
    <source>
        <dbReference type="Proteomes" id="UP000789901"/>
    </source>
</evidence>
<accession>A0ABN7XSM4</accession>
<evidence type="ECO:0000313" key="1">
    <source>
        <dbReference type="EMBL" id="CAG8857462.1"/>
    </source>
</evidence>
<sequence>QDSKQLVISELIEAFVSADIPLEKVDRLGNWIRKHIRDG</sequence>
<name>A0ABN7XSM4_GIGMA</name>
<keyword evidence="2" id="KW-1185">Reference proteome</keyword>
<comment type="caution">
    <text evidence="1">The sequence shown here is derived from an EMBL/GenBank/DDBJ whole genome shotgun (WGS) entry which is preliminary data.</text>
</comment>
<feature type="non-terminal residue" evidence="1">
    <location>
        <position position="1"/>
    </location>
</feature>
<reference evidence="1 2" key="1">
    <citation type="submission" date="2021-06" db="EMBL/GenBank/DDBJ databases">
        <authorList>
            <person name="Kallberg Y."/>
            <person name="Tangrot J."/>
            <person name="Rosling A."/>
        </authorList>
    </citation>
    <scope>NUCLEOTIDE SEQUENCE [LARGE SCALE GENOMIC DNA]</scope>
    <source>
        <strain evidence="1 2">120-4 pot B 10/14</strain>
    </source>
</reference>
<feature type="non-terminal residue" evidence="1">
    <location>
        <position position="39"/>
    </location>
</feature>
<dbReference type="Proteomes" id="UP000789901">
    <property type="component" value="Unassembled WGS sequence"/>
</dbReference>
<dbReference type="EMBL" id="CAJVQB010171215">
    <property type="protein sequence ID" value="CAG8857462.1"/>
    <property type="molecule type" value="Genomic_DNA"/>
</dbReference>
<protein>
    <submittedName>
        <fullName evidence="1">31614_t:CDS:1</fullName>
    </submittedName>
</protein>
<organism evidence="1 2">
    <name type="scientific">Gigaspora margarita</name>
    <dbReference type="NCBI Taxonomy" id="4874"/>
    <lineage>
        <taxon>Eukaryota</taxon>
        <taxon>Fungi</taxon>
        <taxon>Fungi incertae sedis</taxon>
        <taxon>Mucoromycota</taxon>
        <taxon>Glomeromycotina</taxon>
        <taxon>Glomeromycetes</taxon>
        <taxon>Diversisporales</taxon>
        <taxon>Gigasporaceae</taxon>
        <taxon>Gigaspora</taxon>
    </lineage>
</organism>
<proteinExistence type="predicted"/>